<keyword evidence="1" id="KW-1133">Transmembrane helix</keyword>
<accession>A0AA88IC56</accession>
<keyword evidence="1" id="KW-0812">Transmembrane</keyword>
<dbReference type="EMBL" id="JAVRJZ010000002">
    <property type="protein sequence ID" value="KAK2725358.1"/>
    <property type="molecule type" value="Genomic_DNA"/>
</dbReference>
<keyword evidence="1" id="KW-0472">Membrane</keyword>
<dbReference type="PANTHER" id="PTHR20992:SF9">
    <property type="entry name" value="AT15442P-RELATED"/>
    <property type="match status" value="1"/>
</dbReference>
<reference evidence="2" key="1">
    <citation type="submission" date="2023-07" db="EMBL/GenBank/DDBJ databases">
        <title>Chromosome-level genome assembly of Artemia franciscana.</title>
        <authorList>
            <person name="Jo E."/>
        </authorList>
    </citation>
    <scope>NUCLEOTIDE SEQUENCE</scope>
    <source>
        <tissue evidence="2">Whole body</tissue>
    </source>
</reference>
<feature type="transmembrane region" description="Helical" evidence="1">
    <location>
        <begin position="21"/>
        <end position="39"/>
    </location>
</feature>
<feature type="transmembrane region" description="Helical" evidence="1">
    <location>
        <begin position="81"/>
        <end position="104"/>
    </location>
</feature>
<keyword evidence="3" id="KW-1185">Reference proteome</keyword>
<evidence type="ECO:0000256" key="1">
    <source>
        <dbReference type="SAM" id="Phobius"/>
    </source>
</evidence>
<feature type="transmembrane region" description="Helical" evidence="1">
    <location>
        <begin position="151"/>
        <end position="172"/>
    </location>
</feature>
<dbReference type="Proteomes" id="UP001187531">
    <property type="component" value="Unassembled WGS sequence"/>
</dbReference>
<dbReference type="InterPro" id="IPR005240">
    <property type="entry name" value="DUF389"/>
</dbReference>
<sequence>MKSRFAVEQVVENSRIAGIINFDYSIFLLCAGLLAATGLVENSSIILVASMLVSPLMGPILAGTFGLSIRDSRLYKLGFKNEIISLLSCLGIGFFYGLIYSNIYSWHNGVFITEEMKSRGQLRSLGIGLLVAIPSGVGVALSVLGNNVGSLVGVAISAALLPPVVNAVRINLVKTITGDLDLPASYEPLYSSSLNVEAAFLGSLSMSLTLLNIFCIIVMGLLVLKLERIQV</sequence>
<organism evidence="2 3">
    <name type="scientific">Artemia franciscana</name>
    <name type="common">Brine shrimp</name>
    <name type="synonym">Artemia sanfranciscana</name>
    <dbReference type="NCBI Taxonomy" id="6661"/>
    <lineage>
        <taxon>Eukaryota</taxon>
        <taxon>Metazoa</taxon>
        <taxon>Ecdysozoa</taxon>
        <taxon>Arthropoda</taxon>
        <taxon>Crustacea</taxon>
        <taxon>Branchiopoda</taxon>
        <taxon>Anostraca</taxon>
        <taxon>Artemiidae</taxon>
        <taxon>Artemia</taxon>
    </lineage>
</organism>
<feature type="transmembrane region" description="Helical" evidence="1">
    <location>
        <begin position="198"/>
        <end position="224"/>
    </location>
</feature>
<proteinExistence type="predicted"/>
<evidence type="ECO:0000313" key="2">
    <source>
        <dbReference type="EMBL" id="KAK2725358.1"/>
    </source>
</evidence>
<evidence type="ECO:0000313" key="3">
    <source>
        <dbReference type="Proteomes" id="UP001187531"/>
    </source>
</evidence>
<dbReference type="Pfam" id="PF04087">
    <property type="entry name" value="DUF389"/>
    <property type="match status" value="1"/>
</dbReference>
<protein>
    <recommendedName>
        <fullName evidence="4">DUF389 domain-containing protein</fullName>
    </recommendedName>
</protein>
<feature type="transmembrane region" description="Helical" evidence="1">
    <location>
        <begin position="45"/>
        <end position="69"/>
    </location>
</feature>
<feature type="transmembrane region" description="Helical" evidence="1">
    <location>
        <begin position="124"/>
        <end position="144"/>
    </location>
</feature>
<gene>
    <name evidence="2" type="ORF">QYM36_000006</name>
</gene>
<dbReference type="AlphaFoldDB" id="A0AA88IC56"/>
<name>A0AA88IC56_ARTSF</name>
<comment type="caution">
    <text evidence="2">The sequence shown here is derived from an EMBL/GenBank/DDBJ whole genome shotgun (WGS) entry which is preliminary data.</text>
</comment>
<dbReference type="PANTHER" id="PTHR20992">
    <property type="entry name" value="AT15442P-RELATED"/>
    <property type="match status" value="1"/>
</dbReference>
<evidence type="ECO:0008006" key="4">
    <source>
        <dbReference type="Google" id="ProtNLM"/>
    </source>
</evidence>